<gene>
    <name evidence="1" type="ORF">ELS01_25915</name>
</gene>
<proteinExistence type="predicted"/>
<name>A0A5X6SYF2_SALTM</name>
<protein>
    <submittedName>
        <fullName evidence="1">Uncharacterized protein</fullName>
    </submittedName>
</protein>
<dbReference type="AlphaFoldDB" id="A0A5X6SYF2"/>
<reference evidence="1" key="1">
    <citation type="submission" date="2018-12" db="EMBL/GenBank/DDBJ databases">
        <authorList>
            <person name="Ashton P.M."/>
            <person name="Dallman T."/>
            <person name="Nair S."/>
            <person name="De Pinna E."/>
            <person name="Peters T."/>
            <person name="Grant K."/>
        </authorList>
    </citation>
    <scope>NUCLEOTIDE SEQUENCE</scope>
    <source>
        <strain evidence="1">582921</strain>
    </source>
</reference>
<sequence>MSEEAEERQMRHFLLTHLCCISHRIWRSFLTICTDAAWLSQYTLRYRSVTGSGLRPETP</sequence>
<dbReference type="EMBL" id="AAHUQY010000052">
    <property type="protein sequence ID" value="ECA5343814.1"/>
    <property type="molecule type" value="Genomic_DNA"/>
</dbReference>
<evidence type="ECO:0000313" key="1">
    <source>
        <dbReference type="EMBL" id="ECA5343814.1"/>
    </source>
</evidence>
<organism evidence="1">
    <name type="scientific">Salmonella typhimurium</name>
    <dbReference type="NCBI Taxonomy" id="90371"/>
    <lineage>
        <taxon>Bacteria</taxon>
        <taxon>Pseudomonadati</taxon>
        <taxon>Pseudomonadota</taxon>
        <taxon>Gammaproteobacteria</taxon>
        <taxon>Enterobacterales</taxon>
        <taxon>Enterobacteriaceae</taxon>
        <taxon>Salmonella</taxon>
    </lineage>
</organism>
<comment type="caution">
    <text evidence="1">The sequence shown here is derived from an EMBL/GenBank/DDBJ whole genome shotgun (WGS) entry which is preliminary data.</text>
</comment>
<accession>A0A5X6SYF2</accession>